<reference evidence="2" key="1">
    <citation type="journal article" date="2020" name="New Phytol.">
        <title>Comparative genomics reveals dynamic genome evolution in host specialist ectomycorrhizal fungi.</title>
        <authorList>
            <person name="Lofgren L.A."/>
            <person name="Nguyen N.H."/>
            <person name="Vilgalys R."/>
            <person name="Ruytinx J."/>
            <person name="Liao H.L."/>
            <person name="Branco S."/>
            <person name="Kuo A."/>
            <person name="LaButti K."/>
            <person name="Lipzen A."/>
            <person name="Andreopoulos W."/>
            <person name="Pangilinan J."/>
            <person name="Riley R."/>
            <person name="Hundley H."/>
            <person name="Na H."/>
            <person name="Barry K."/>
            <person name="Grigoriev I.V."/>
            <person name="Stajich J.E."/>
            <person name="Kennedy P.G."/>
        </authorList>
    </citation>
    <scope>NUCLEOTIDE SEQUENCE</scope>
    <source>
        <strain evidence="2">FC423</strain>
    </source>
</reference>
<gene>
    <name evidence="2" type="ORF">F5147DRAFT_652181</name>
</gene>
<evidence type="ECO:0000256" key="1">
    <source>
        <dbReference type="SAM" id="MobiDB-lite"/>
    </source>
</evidence>
<dbReference type="RefSeq" id="XP_041293498.1">
    <property type="nucleotide sequence ID" value="XM_041433605.1"/>
</dbReference>
<protein>
    <recommendedName>
        <fullName evidence="4">Fungal-type protein kinase domain-containing protein</fullName>
    </recommendedName>
</protein>
<evidence type="ECO:0000313" key="2">
    <source>
        <dbReference type="EMBL" id="KAG2109553.1"/>
    </source>
</evidence>
<dbReference type="EMBL" id="JABBWM010000023">
    <property type="protein sequence ID" value="KAG2109553.1"/>
    <property type="molecule type" value="Genomic_DNA"/>
</dbReference>
<evidence type="ECO:0000313" key="3">
    <source>
        <dbReference type="Proteomes" id="UP000823399"/>
    </source>
</evidence>
<dbReference type="AlphaFoldDB" id="A0A9P7JUB4"/>
<comment type="caution">
    <text evidence="2">The sequence shown here is derived from an EMBL/GenBank/DDBJ whole genome shotgun (WGS) entry which is preliminary data.</text>
</comment>
<dbReference type="Proteomes" id="UP000823399">
    <property type="component" value="Unassembled WGS sequence"/>
</dbReference>
<sequence length="211" mass="24109">MIGDDGSGTHGMLIDWEFTVKILKNESYTVGGTISLHLKTLTDERELKGASSSRPYPPPLIKHCYQDNLESMFYVFIWICIEFRGPLGMKRVLDKSHNWIPMSGHRSSRHAVIELTGQIHPYFKNLIPVVLEWYYLMRNPKDVHFNNVITLLNKHLKDLPRNKPSPGLLVSTWLLKALKAKDQKALSVDEGKMSQLSMDNGGYAQAEEEQD</sequence>
<dbReference type="GeneID" id="64695864"/>
<proteinExistence type="predicted"/>
<name>A0A9P7JUB4_9AGAM</name>
<evidence type="ECO:0008006" key="4">
    <source>
        <dbReference type="Google" id="ProtNLM"/>
    </source>
</evidence>
<organism evidence="2 3">
    <name type="scientific">Suillus discolor</name>
    <dbReference type="NCBI Taxonomy" id="1912936"/>
    <lineage>
        <taxon>Eukaryota</taxon>
        <taxon>Fungi</taxon>
        <taxon>Dikarya</taxon>
        <taxon>Basidiomycota</taxon>
        <taxon>Agaricomycotina</taxon>
        <taxon>Agaricomycetes</taxon>
        <taxon>Agaricomycetidae</taxon>
        <taxon>Boletales</taxon>
        <taxon>Suillineae</taxon>
        <taxon>Suillaceae</taxon>
        <taxon>Suillus</taxon>
    </lineage>
</organism>
<feature type="region of interest" description="Disordered" evidence="1">
    <location>
        <begin position="185"/>
        <end position="211"/>
    </location>
</feature>
<accession>A0A9P7JUB4</accession>
<dbReference type="OrthoDB" id="2673395at2759"/>
<keyword evidence="3" id="KW-1185">Reference proteome</keyword>